<proteinExistence type="predicted"/>
<dbReference type="Proteomes" id="UP000002640">
    <property type="component" value="Unassembled WGS sequence"/>
</dbReference>
<dbReference type="EMBL" id="JH159158">
    <property type="protein sequence ID" value="EGZ10743.1"/>
    <property type="molecule type" value="Genomic_DNA"/>
</dbReference>
<dbReference type="GeneID" id="20651168"/>
<keyword evidence="2" id="KW-1185">Reference proteome</keyword>
<dbReference type="KEGG" id="psoj:PHYSODRAFT_392420"/>
<sequence length="68" mass="7446">GTCEDNGFDSQTEYKVVDCVSDQYTHAAEIFGEAPYVLTDVFEDSNCEVYKGSMAHRATGDCLVLNGE</sequence>
<reference evidence="1 2" key="1">
    <citation type="journal article" date="2006" name="Science">
        <title>Phytophthora genome sequences uncover evolutionary origins and mechanisms of pathogenesis.</title>
        <authorList>
            <person name="Tyler B.M."/>
            <person name="Tripathy S."/>
            <person name="Zhang X."/>
            <person name="Dehal P."/>
            <person name="Jiang R.H."/>
            <person name="Aerts A."/>
            <person name="Arredondo F.D."/>
            <person name="Baxter L."/>
            <person name="Bensasson D."/>
            <person name="Beynon J.L."/>
            <person name="Chapman J."/>
            <person name="Damasceno C.M."/>
            <person name="Dorrance A.E."/>
            <person name="Dou D."/>
            <person name="Dickerman A.W."/>
            <person name="Dubchak I.L."/>
            <person name="Garbelotto M."/>
            <person name="Gijzen M."/>
            <person name="Gordon S.G."/>
            <person name="Govers F."/>
            <person name="Grunwald N.J."/>
            <person name="Huang W."/>
            <person name="Ivors K.L."/>
            <person name="Jones R.W."/>
            <person name="Kamoun S."/>
            <person name="Krampis K."/>
            <person name="Lamour K.H."/>
            <person name="Lee M.K."/>
            <person name="McDonald W.H."/>
            <person name="Medina M."/>
            <person name="Meijer H.J."/>
            <person name="Nordberg E.K."/>
            <person name="Maclean D.J."/>
            <person name="Ospina-Giraldo M.D."/>
            <person name="Morris P.F."/>
            <person name="Phuntumart V."/>
            <person name="Putnam N.H."/>
            <person name="Rash S."/>
            <person name="Rose J.K."/>
            <person name="Sakihama Y."/>
            <person name="Salamov A.A."/>
            <person name="Savidor A."/>
            <person name="Scheuring C.F."/>
            <person name="Smith B.M."/>
            <person name="Sobral B.W."/>
            <person name="Terry A."/>
            <person name="Torto-Alalibo T.A."/>
            <person name="Win J."/>
            <person name="Xu Z."/>
            <person name="Zhang H."/>
            <person name="Grigoriev I.V."/>
            <person name="Rokhsar D.S."/>
            <person name="Boore J.L."/>
        </authorList>
    </citation>
    <scope>NUCLEOTIDE SEQUENCE [LARGE SCALE GENOMIC DNA]</scope>
    <source>
        <strain evidence="1 2">P6497</strain>
    </source>
</reference>
<evidence type="ECO:0000313" key="2">
    <source>
        <dbReference type="Proteomes" id="UP000002640"/>
    </source>
</evidence>
<dbReference type="InParanoid" id="G5A1E4"/>
<evidence type="ECO:0000313" key="1">
    <source>
        <dbReference type="EMBL" id="EGZ10743.1"/>
    </source>
</evidence>
<organism evidence="1 2">
    <name type="scientific">Phytophthora sojae (strain P6497)</name>
    <name type="common">Soybean stem and root rot agent</name>
    <name type="synonym">Phytophthora megasperma f. sp. glycines</name>
    <dbReference type="NCBI Taxonomy" id="1094619"/>
    <lineage>
        <taxon>Eukaryota</taxon>
        <taxon>Sar</taxon>
        <taxon>Stramenopiles</taxon>
        <taxon>Oomycota</taxon>
        <taxon>Peronosporomycetes</taxon>
        <taxon>Peronosporales</taxon>
        <taxon>Peronosporaceae</taxon>
        <taxon>Phytophthora</taxon>
    </lineage>
</organism>
<gene>
    <name evidence="1" type="ORF">PHYSODRAFT_392420</name>
</gene>
<protein>
    <submittedName>
        <fullName evidence="1">Uncharacterized protein</fullName>
    </submittedName>
</protein>
<feature type="non-terminal residue" evidence="1">
    <location>
        <position position="1"/>
    </location>
</feature>
<dbReference type="RefSeq" id="XP_009533488.1">
    <property type="nucleotide sequence ID" value="XM_009535193.1"/>
</dbReference>
<name>G5A1E4_PHYSP</name>
<dbReference type="AlphaFoldDB" id="G5A1E4"/>
<feature type="non-terminal residue" evidence="1">
    <location>
        <position position="68"/>
    </location>
</feature>
<accession>G5A1E4</accession>